<dbReference type="AlphaFoldDB" id="A0A4R6U2G1"/>
<dbReference type="RefSeq" id="WP_101496850.1">
    <property type="nucleotide sequence ID" value="NZ_LNJZ01000007.1"/>
</dbReference>
<dbReference type="Proteomes" id="UP000294575">
    <property type="component" value="Unassembled WGS sequence"/>
</dbReference>
<protein>
    <recommendedName>
        <fullName evidence="3">Transcriptional regulator, AbiEi antitoxin, Type IV TA system</fullName>
    </recommendedName>
</protein>
<sequence>MKTIELANQLPISLISHEMLSSRLAGTVSNINNKIASLVRAGDLIRLKKGFYCFAPAYRKHLLDLKAIAGGLYAPSYLSFEYALSFHGIIPEAVYEMTSATTRNDKYYETPVGRFSYKKIPLQAYSLGVDWRFDRVEGGIFVATVEKALCDKIRYHRRLGTLSQRDMRDYLLDDMRADLPENMNVELIKTIAEAYRSRNLATLASVIERMTP</sequence>
<proteinExistence type="predicted"/>
<evidence type="ECO:0000313" key="2">
    <source>
        <dbReference type="Proteomes" id="UP000294575"/>
    </source>
</evidence>
<name>A0A4R6U2G1_9GAMM</name>
<gene>
    <name evidence="1" type="ORF">DFQ45_101286</name>
</gene>
<evidence type="ECO:0000313" key="1">
    <source>
        <dbReference type="EMBL" id="TDQ40151.1"/>
    </source>
</evidence>
<evidence type="ECO:0008006" key="3">
    <source>
        <dbReference type="Google" id="ProtNLM"/>
    </source>
</evidence>
<accession>A0A4R6U2G1</accession>
<dbReference type="EMBL" id="SNYK01000001">
    <property type="protein sequence ID" value="TDQ40151.1"/>
    <property type="molecule type" value="Genomic_DNA"/>
</dbReference>
<dbReference type="OrthoDB" id="8295691at2"/>
<organism evidence="1 2">
    <name type="scientific">Thiopseudomonas denitrificans</name>
    <dbReference type="NCBI Taxonomy" id="1501432"/>
    <lineage>
        <taxon>Bacteria</taxon>
        <taxon>Pseudomonadati</taxon>
        <taxon>Pseudomonadota</taxon>
        <taxon>Gammaproteobacteria</taxon>
        <taxon>Pseudomonadales</taxon>
        <taxon>Pseudomonadaceae</taxon>
        <taxon>Thiopseudomonas</taxon>
    </lineage>
</organism>
<comment type="caution">
    <text evidence="1">The sequence shown here is derived from an EMBL/GenBank/DDBJ whole genome shotgun (WGS) entry which is preliminary data.</text>
</comment>
<reference evidence="1 2" key="1">
    <citation type="submission" date="2019-03" db="EMBL/GenBank/DDBJ databases">
        <title>Genomic Encyclopedia of Type Strains, Phase IV (KMG-IV): sequencing the most valuable type-strain genomes for metagenomic binning, comparative biology and taxonomic classification.</title>
        <authorList>
            <person name="Goeker M."/>
        </authorList>
    </citation>
    <scope>NUCLEOTIDE SEQUENCE [LARGE SCALE GENOMIC DNA]</scope>
    <source>
        <strain evidence="1 2">DSM 28679</strain>
    </source>
</reference>
<keyword evidence="2" id="KW-1185">Reference proteome</keyword>